<dbReference type="OrthoDB" id="956698at2"/>
<dbReference type="InterPro" id="IPR041347">
    <property type="entry name" value="MftR_C"/>
</dbReference>
<keyword evidence="2 4" id="KW-0238">DNA-binding</keyword>
<dbReference type="SUPFAM" id="SSF46689">
    <property type="entry name" value="Homeodomain-like"/>
    <property type="match status" value="1"/>
</dbReference>
<gene>
    <name evidence="6" type="ORF">DDQ50_16250</name>
</gene>
<dbReference type="Gene3D" id="1.10.357.10">
    <property type="entry name" value="Tetracycline Repressor, domain 2"/>
    <property type="match status" value="1"/>
</dbReference>
<evidence type="ECO:0000256" key="4">
    <source>
        <dbReference type="PROSITE-ProRule" id="PRU00335"/>
    </source>
</evidence>
<dbReference type="PANTHER" id="PTHR30055:SF238">
    <property type="entry name" value="MYCOFACTOCIN BIOSYNTHESIS TRANSCRIPTIONAL REGULATOR MFTR-RELATED"/>
    <property type="match status" value="1"/>
</dbReference>
<comment type="caution">
    <text evidence="6">The sequence shown here is derived from an EMBL/GenBank/DDBJ whole genome shotgun (WGS) entry which is preliminary data.</text>
</comment>
<dbReference type="PANTHER" id="PTHR30055">
    <property type="entry name" value="HTH-TYPE TRANSCRIPTIONAL REGULATOR RUTR"/>
    <property type="match status" value="1"/>
</dbReference>
<dbReference type="Pfam" id="PF17754">
    <property type="entry name" value="TetR_C_14"/>
    <property type="match status" value="1"/>
</dbReference>
<dbReference type="PROSITE" id="PS01081">
    <property type="entry name" value="HTH_TETR_1"/>
    <property type="match status" value="1"/>
</dbReference>
<evidence type="ECO:0000256" key="1">
    <source>
        <dbReference type="ARBA" id="ARBA00023015"/>
    </source>
</evidence>
<dbReference type="InterPro" id="IPR050109">
    <property type="entry name" value="HTH-type_TetR-like_transc_reg"/>
</dbReference>
<dbReference type="RefSeq" id="WP_116757849.1">
    <property type="nucleotide sequence ID" value="NZ_JBHUEX010000002.1"/>
</dbReference>
<sequence>MAVDIRHRSRERLRGELAEAAADFCAGHGFESVTAEEIAAQLGISKATFFRYFSSKEDAIIVGALAARPSLPDALRGLSLEPGTSAWVATRRAMDSTVHWARSHSTQLRSRMALITTTHSLRARLASDRLMDRTELTAALAERMTEERDALAVASAAIAAIDLGWRQWAADVEADLGTELDVSFELFTRLGEITTRS</sequence>
<feature type="domain" description="HTH tetR-type" evidence="5">
    <location>
        <begin position="11"/>
        <end position="71"/>
    </location>
</feature>
<keyword evidence="3" id="KW-0804">Transcription</keyword>
<dbReference type="PROSITE" id="PS50977">
    <property type="entry name" value="HTH_TETR_2"/>
    <property type="match status" value="1"/>
</dbReference>
<evidence type="ECO:0000313" key="6">
    <source>
        <dbReference type="EMBL" id="PVZ93253.1"/>
    </source>
</evidence>
<dbReference type="Pfam" id="PF00440">
    <property type="entry name" value="TetR_N"/>
    <property type="match status" value="1"/>
</dbReference>
<evidence type="ECO:0000256" key="2">
    <source>
        <dbReference type="ARBA" id="ARBA00023125"/>
    </source>
</evidence>
<accession>A0A2V1HKW0</accession>
<dbReference type="Proteomes" id="UP000244893">
    <property type="component" value="Unassembled WGS sequence"/>
</dbReference>
<evidence type="ECO:0000256" key="3">
    <source>
        <dbReference type="ARBA" id="ARBA00023163"/>
    </source>
</evidence>
<keyword evidence="7" id="KW-1185">Reference proteome</keyword>
<organism evidence="6 7">
    <name type="scientific">Amnibacterium flavum</name>
    <dbReference type="NCBI Taxonomy" id="2173173"/>
    <lineage>
        <taxon>Bacteria</taxon>
        <taxon>Bacillati</taxon>
        <taxon>Actinomycetota</taxon>
        <taxon>Actinomycetes</taxon>
        <taxon>Micrococcales</taxon>
        <taxon>Microbacteriaceae</taxon>
        <taxon>Amnibacterium</taxon>
    </lineage>
</organism>
<evidence type="ECO:0000313" key="7">
    <source>
        <dbReference type="Proteomes" id="UP000244893"/>
    </source>
</evidence>
<dbReference type="EMBL" id="QEOP01000005">
    <property type="protein sequence ID" value="PVZ93253.1"/>
    <property type="molecule type" value="Genomic_DNA"/>
</dbReference>
<dbReference type="InterPro" id="IPR009057">
    <property type="entry name" value="Homeodomain-like_sf"/>
</dbReference>
<dbReference type="AlphaFoldDB" id="A0A2V1HKW0"/>
<dbReference type="GO" id="GO:0000976">
    <property type="term" value="F:transcription cis-regulatory region binding"/>
    <property type="evidence" value="ECO:0007669"/>
    <property type="project" value="TreeGrafter"/>
</dbReference>
<keyword evidence="1" id="KW-0805">Transcription regulation</keyword>
<reference evidence="6 7" key="1">
    <citation type="submission" date="2018-05" db="EMBL/GenBank/DDBJ databases">
        <title>Amnibacterium sp. M8JJ-5, whole genome shotgun sequence.</title>
        <authorList>
            <person name="Tuo L."/>
        </authorList>
    </citation>
    <scope>NUCLEOTIDE SEQUENCE [LARGE SCALE GENOMIC DNA]</scope>
    <source>
        <strain evidence="6 7">M8JJ-5</strain>
    </source>
</reference>
<dbReference type="GO" id="GO:0003700">
    <property type="term" value="F:DNA-binding transcription factor activity"/>
    <property type="evidence" value="ECO:0007669"/>
    <property type="project" value="TreeGrafter"/>
</dbReference>
<dbReference type="InterPro" id="IPR023772">
    <property type="entry name" value="DNA-bd_HTH_TetR-type_CS"/>
</dbReference>
<feature type="DNA-binding region" description="H-T-H motif" evidence="4">
    <location>
        <begin position="34"/>
        <end position="53"/>
    </location>
</feature>
<name>A0A2V1HKW0_9MICO</name>
<dbReference type="PRINTS" id="PR00455">
    <property type="entry name" value="HTHTETR"/>
</dbReference>
<dbReference type="InterPro" id="IPR001647">
    <property type="entry name" value="HTH_TetR"/>
</dbReference>
<evidence type="ECO:0000259" key="5">
    <source>
        <dbReference type="PROSITE" id="PS50977"/>
    </source>
</evidence>
<proteinExistence type="predicted"/>
<protein>
    <recommendedName>
        <fullName evidence="5">HTH tetR-type domain-containing protein</fullName>
    </recommendedName>
</protein>